<dbReference type="InterPro" id="IPR029045">
    <property type="entry name" value="ClpP/crotonase-like_dom_sf"/>
</dbReference>
<dbReference type="InterPro" id="IPR036034">
    <property type="entry name" value="PDZ_sf"/>
</dbReference>
<accession>A0ABX2DAM7</accession>
<proteinExistence type="predicted"/>
<keyword evidence="1" id="KW-0732">Signal</keyword>
<feature type="signal peptide" evidence="1">
    <location>
        <begin position="1"/>
        <end position="24"/>
    </location>
</feature>
<dbReference type="Gene3D" id="2.30.42.10">
    <property type="match status" value="1"/>
</dbReference>
<comment type="caution">
    <text evidence="3">The sequence shown here is derived from an EMBL/GenBank/DDBJ whole genome shotgun (WGS) entry which is preliminary data.</text>
</comment>
<evidence type="ECO:0000256" key="1">
    <source>
        <dbReference type="SAM" id="SignalP"/>
    </source>
</evidence>
<feature type="domain" description="Tail specific protease" evidence="2">
    <location>
        <begin position="485"/>
        <end position="576"/>
    </location>
</feature>
<dbReference type="InterPro" id="IPR005151">
    <property type="entry name" value="Tail-specific_protease"/>
</dbReference>
<name>A0ABX2DAM7_9SPHI</name>
<protein>
    <recommendedName>
        <fullName evidence="2">Tail specific protease domain-containing protein</fullName>
    </recommendedName>
</protein>
<evidence type="ECO:0000313" key="4">
    <source>
        <dbReference type="Proteomes" id="UP000762110"/>
    </source>
</evidence>
<organism evidence="3 4">
    <name type="scientific">Pedobacter boryungensis</name>
    <dbReference type="NCBI Taxonomy" id="869962"/>
    <lineage>
        <taxon>Bacteria</taxon>
        <taxon>Pseudomonadati</taxon>
        <taxon>Bacteroidota</taxon>
        <taxon>Sphingobacteriia</taxon>
        <taxon>Sphingobacteriales</taxon>
        <taxon>Sphingobacteriaceae</taxon>
        <taxon>Pedobacter</taxon>
    </lineage>
</organism>
<sequence>MKTIKYNFLLLLAILLLNTTNVQAQQLNVKIQNENIQRFIQIWGLVKYKSRKSIAGKFDADKVFLSLIDSVKDANENQFNQLMSSLIGTVDVSLDAVANGYDRKKLNNYQHLLKNVDYNWIKNKYFSSTLREQLVALSNQVNLSAKHQYIPSVWYEGDLPNEGSYANYAFNEEKMNLLTLAKTWNAVEYLFPYKYMMDRDWKAILIEMVPVFRKINDRLGYEKSILMLAVAINDTHGGELMETGNLKMTSTIFNVRYYPPFDYKAELKGIIIKKFLNDSLKNSSELKAGDEIVAINGIKIERWLKERGALLPASNDAVMYRELSTSNNNRGDTFAFSNLPSGTLSVKVKRDKAYLNLTLVMLDRSQKENVKLIENDIVQKRIKEKSIKGKENIGEDITLFRAGDLFDKDLPREKDLIILSAELKSKKAIIVDMRKYPQSPGFFSYYLPLLLGKSPFVFARYYAVDLKDPGAFLLREGIENYMHVAKDGSKPIGELYKGEIVILTDENTQSMGEWFAMMLRQLNGNTTVIGSQTAGADGDVKRLTLPGEYRFSFTGNGIFYPDGKETQRIGIKPDIYFKASAKELSGEEDAHLQRAVKFIREGK</sequence>
<evidence type="ECO:0000259" key="2">
    <source>
        <dbReference type="Pfam" id="PF03572"/>
    </source>
</evidence>
<gene>
    <name evidence="3" type="ORF">HQN85_05035</name>
</gene>
<evidence type="ECO:0000313" key="3">
    <source>
        <dbReference type="EMBL" id="NQX31075.1"/>
    </source>
</evidence>
<dbReference type="RefSeq" id="WP_173269440.1">
    <property type="nucleotide sequence ID" value="NZ_JABMKV010000001.1"/>
</dbReference>
<dbReference type="PANTHER" id="PTHR32060">
    <property type="entry name" value="TAIL-SPECIFIC PROTEASE"/>
    <property type="match status" value="1"/>
</dbReference>
<dbReference type="EMBL" id="JABMKV010000001">
    <property type="protein sequence ID" value="NQX31075.1"/>
    <property type="molecule type" value="Genomic_DNA"/>
</dbReference>
<dbReference type="SUPFAM" id="SSF52096">
    <property type="entry name" value="ClpP/crotonase"/>
    <property type="match status" value="1"/>
</dbReference>
<feature type="chain" id="PRO_5045971896" description="Tail specific protease domain-containing protein" evidence="1">
    <location>
        <begin position="25"/>
        <end position="603"/>
    </location>
</feature>
<keyword evidence="4" id="KW-1185">Reference proteome</keyword>
<dbReference type="Pfam" id="PF03572">
    <property type="entry name" value="Peptidase_S41"/>
    <property type="match status" value="1"/>
</dbReference>
<reference evidence="3 4" key="1">
    <citation type="submission" date="2020-05" db="EMBL/GenBank/DDBJ databases">
        <title>Description of Pedobacter foliorum sp. nov.</title>
        <authorList>
            <person name="Qi S."/>
            <person name="Carlier A."/>
            <person name="Cnockaert M."/>
            <person name="Vandamme P."/>
        </authorList>
    </citation>
    <scope>NUCLEOTIDE SEQUENCE [LARGE SCALE GENOMIC DNA]</scope>
    <source>
        <strain evidence="3 4">LMG 31300</strain>
    </source>
</reference>
<dbReference type="Proteomes" id="UP000762110">
    <property type="component" value="Unassembled WGS sequence"/>
</dbReference>
<dbReference type="PANTHER" id="PTHR32060:SF22">
    <property type="entry name" value="CARBOXYL-TERMINAL-PROCESSING PEPTIDASE 3, CHLOROPLASTIC"/>
    <property type="match status" value="1"/>
</dbReference>
<dbReference type="Gene3D" id="3.90.226.10">
    <property type="entry name" value="2-enoyl-CoA Hydratase, Chain A, domain 1"/>
    <property type="match status" value="1"/>
</dbReference>